<name>A0A9D4U136_ADICA</name>
<dbReference type="GO" id="GO:0006303">
    <property type="term" value="P:double-strand break repair via nonhomologous end joining"/>
    <property type="evidence" value="ECO:0007669"/>
    <property type="project" value="TreeGrafter"/>
</dbReference>
<dbReference type="SUPFAM" id="SSF53300">
    <property type="entry name" value="vWA-like"/>
    <property type="match status" value="1"/>
</dbReference>
<dbReference type="GO" id="GO:0003690">
    <property type="term" value="F:double-stranded DNA binding"/>
    <property type="evidence" value="ECO:0007669"/>
    <property type="project" value="TreeGrafter"/>
</dbReference>
<dbReference type="Proteomes" id="UP000886520">
    <property type="component" value="Chromosome 25"/>
</dbReference>
<dbReference type="InterPro" id="IPR036465">
    <property type="entry name" value="vWFA_dom_sf"/>
</dbReference>
<accession>A0A9D4U136</accession>
<dbReference type="GO" id="GO:0000723">
    <property type="term" value="P:telomere maintenance"/>
    <property type="evidence" value="ECO:0007669"/>
    <property type="project" value="TreeGrafter"/>
</dbReference>
<evidence type="ECO:0000313" key="2">
    <source>
        <dbReference type="Proteomes" id="UP000886520"/>
    </source>
</evidence>
<protein>
    <submittedName>
        <fullName evidence="1">Uncharacterized protein</fullName>
    </submittedName>
</protein>
<keyword evidence="2" id="KW-1185">Reference proteome</keyword>
<sequence>MARNRETAVILLDVSPSMHPFLKHVARAASTLVQRKLIFNKFDEVGLVIFGVSEPANELHEELGGYEHVSVLRHIQAWIW</sequence>
<gene>
    <name evidence="1" type="ORF">GOP47_0025521</name>
</gene>
<dbReference type="AlphaFoldDB" id="A0A9D4U136"/>
<dbReference type="OrthoDB" id="1549518at2759"/>
<comment type="caution">
    <text evidence="1">The sequence shown here is derived from an EMBL/GenBank/DDBJ whole genome shotgun (WGS) entry which is preliminary data.</text>
</comment>
<dbReference type="PANTHER" id="PTHR12604:SF4">
    <property type="entry name" value="X-RAY REPAIR CROSS-COMPLEMENTING PROTEIN 5"/>
    <property type="match status" value="1"/>
</dbReference>
<proteinExistence type="predicted"/>
<dbReference type="Gene3D" id="3.40.50.410">
    <property type="entry name" value="von Willebrand factor, type A domain"/>
    <property type="match status" value="1"/>
</dbReference>
<organism evidence="1 2">
    <name type="scientific">Adiantum capillus-veneris</name>
    <name type="common">Maidenhair fern</name>
    <dbReference type="NCBI Taxonomy" id="13818"/>
    <lineage>
        <taxon>Eukaryota</taxon>
        <taxon>Viridiplantae</taxon>
        <taxon>Streptophyta</taxon>
        <taxon>Embryophyta</taxon>
        <taxon>Tracheophyta</taxon>
        <taxon>Polypodiopsida</taxon>
        <taxon>Polypodiidae</taxon>
        <taxon>Polypodiales</taxon>
        <taxon>Pteridineae</taxon>
        <taxon>Pteridaceae</taxon>
        <taxon>Vittarioideae</taxon>
        <taxon>Adiantum</taxon>
    </lineage>
</organism>
<evidence type="ECO:0000313" key="1">
    <source>
        <dbReference type="EMBL" id="KAI5059202.1"/>
    </source>
</evidence>
<dbReference type="GO" id="GO:0043564">
    <property type="term" value="C:Ku70:Ku80 complex"/>
    <property type="evidence" value="ECO:0007669"/>
    <property type="project" value="TreeGrafter"/>
</dbReference>
<dbReference type="PANTHER" id="PTHR12604">
    <property type="entry name" value="KU AUTOANTIGEN DNA HELICASE"/>
    <property type="match status" value="1"/>
</dbReference>
<reference evidence="1" key="1">
    <citation type="submission" date="2021-01" db="EMBL/GenBank/DDBJ databases">
        <title>Adiantum capillus-veneris genome.</title>
        <authorList>
            <person name="Fang Y."/>
            <person name="Liao Q."/>
        </authorList>
    </citation>
    <scope>NUCLEOTIDE SEQUENCE</scope>
    <source>
        <strain evidence="1">H3</strain>
        <tissue evidence="1">Leaf</tissue>
    </source>
</reference>
<dbReference type="EMBL" id="JABFUD020000025">
    <property type="protein sequence ID" value="KAI5059202.1"/>
    <property type="molecule type" value="Genomic_DNA"/>
</dbReference>
<dbReference type="GO" id="GO:0042162">
    <property type="term" value="F:telomeric DNA binding"/>
    <property type="evidence" value="ECO:0007669"/>
    <property type="project" value="TreeGrafter"/>
</dbReference>